<sequence>MGSILPFFMNALRFCRLLFTLYFIKASGFNFVPADWRVANVIPIFKKGDRSLFGHYRPVSLTSVLCAKLWNL</sequence>
<organism evidence="1 2">
    <name type="scientific">Holothuria leucospilota</name>
    <name type="common">Black long sea cucumber</name>
    <name type="synonym">Mertensiothuria leucospilota</name>
    <dbReference type="NCBI Taxonomy" id="206669"/>
    <lineage>
        <taxon>Eukaryota</taxon>
        <taxon>Metazoa</taxon>
        <taxon>Echinodermata</taxon>
        <taxon>Eleutherozoa</taxon>
        <taxon>Echinozoa</taxon>
        <taxon>Holothuroidea</taxon>
        <taxon>Aspidochirotacea</taxon>
        <taxon>Aspidochirotida</taxon>
        <taxon>Holothuriidae</taxon>
        <taxon>Holothuria</taxon>
    </lineage>
</organism>
<keyword evidence="2" id="KW-1185">Reference proteome</keyword>
<evidence type="ECO:0000313" key="2">
    <source>
        <dbReference type="Proteomes" id="UP001152320"/>
    </source>
</evidence>
<dbReference type="EMBL" id="JAIZAY010000567">
    <property type="protein sequence ID" value="KAJ8018171.1"/>
    <property type="molecule type" value="Genomic_DNA"/>
</dbReference>
<reference evidence="1" key="1">
    <citation type="submission" date="2021-10" db="EMBL/GenBank/DDBJ databases">
        <title>Tropical sea cucumber genome reveals ecological adaptation and Cuvierian tubules defense mechanism.</title>
        <authorList>
            <person name="Chen T."/>
        </authorList>
    </citation>
    <scope>NUCLEOTIDE SEQUENCE</scope>
    <source>
        <strain evidence="1">Nanhai2018</strain>
        <tissue evidence="1">Muscle</tissue>
    </source>
</reference>
<gene>
    <name evidence="1" type="ORF">HOLleu_43983</name>
</gene>
<proteinExistence type="predicted"/>
<dbReference type="Proteomes" id="UP001152320">
    <property type="component" value="Unassembled WGS sequence"/>
</dbReference>
<dbReference type="OrthoDB" id="9390935at2759"/>
<dbReference type="AlphaFoldDB" id="A0A9Q1B8U3"/>
<evidence type="ECO:0000313" key="1">
    <source>
        <dbReference type="EMBL" id="KAJ8018171.1"/>
    </source>
</evidence>
<accession>A0A9Q1B8U3</accession>
<name>A0A9Q1B8U3_HOLLE</name>
<protein>
    <submittedName>
        <fullName evidence="1">Uncharacterized protein</fullName>
    </submittedName>
</protein>
<comment type="caution">
    <text evidence="1">The sequence shown here is derived from an EMBL/GenBank/DDBJ whole genome shotgun (WGS) entry which is preliminary data.</text>
</comment>